<evidence type="ECO:0008006" key="10">
    <source>
        <dbReference type="Google" id="ProtNLM"/>
    </source>
</evidence>
<dbReference type="PANTHER" id="PTHR30636:SF3">
    <property type="entry name" value="UPF0701 PROTEIN YICC"/>
    <property type="match status" value="1"/>
</dbReference>
<dbReference type="InterPro" id="IPR013527">
    <property type="entry name" value="YicC-like_N"/>
</dbReference>
<evidence type="ECO:0000256" key="4">
    <source>
        <dbReference type="ARBA" id="ARBA00022801"/>
    </source>
</evidence>
<evidence type="ECO:0000256" key="2">
    <source>
        <dbReference type="ARBA" id="ARBA00022722"/>
    </source>
</evidence>
<dbReference type="KEGG" id="pcor:KS4_32600"/>
<dbReference type="RefSeq" id="WP_145080134.1">
    <property type="nucleotide sequence ID" value="NZ_CP036425.1"/>
</dbReference>
<name>A0A517YY74_9BACT</name>
<evidence type="ECO:0000313" key="9">
    <source>
        <dbReference type="Proteomes" id="UP000317369"/>
    </source>
</evidence>
<dbReference type="OrthoDB" id="9771229at2"/>
<keyword evidence="9" id="KW-1185">Reference proteome</keyword>
<evidence type="ECO:0000256" key="3">
    <source>
        <dbReference type="ARBA" id="ARBA00022759"/>
    </source>
</evidence>
<dbReference type="InterPro" id="IPR005229">
    <property type="entry name" value="YicC/YloC-like"/>
</dbReference>
<reference evidence="8 9" key="1">
    <citation type="submission" date="2019-02" db="EMBL/GenBank/DDBJ databases">
        <title>Deep-cultivation of Planctomycetes and their phenomic and genomic characterization uncovers novel biology.</title>
        <authorList>
            <person name="Wiegand S."/>
            <person name="Jogler M."/>
            <person name="Boedeker C."/>
            <person name="Pinto D."/>
            <person name="Vollmers J."/>
            <person name="Rivas-Marin E."/>
            <person name="Kohn T."/>
            <person name="Peeters S.H."/>
            <person name="Heuer A."/>
            <person name="Rast P."/>
            <person name="Oberbeckmann S."/>
            <person name="Bunk B."/>
            <person name="Jeske O."/>
            <person name="Meyerdierks A."/>
            <person name="Storesund J.E."/>
            <person name="Kallscheuer N."/>
            <person name="Luecker S."/>
            <person name="Lage O.M."/>
            <person name="Pohl T."/>
            <person name="Merkel B.J."/>
            <person name="Hornburger P."/>
            <person name="Mueller R.-W."/>
            <person name="Bruemmer F."/>
            <person name="Labrenz M."/>
            <person name="Spormann A.M."/>
            <person name="Op den Camp H."/>
            <person name="Overmann J."/>
            <person name="Amann R."/>
            <person name="Jetten M.S.M."/>
            <person name="Mascher T."/>
            <person name="Medema M.H."/>
            <person name="Devos D.P."/>
            <person name="Kaster A.-K."/>
            <person name="Ovreas L."/>
            <person name="Rohde M."/>
            <person name="Galperin M.Y."/>
            <person name="Jogler C."/>
        </authorList>
    </citation>
    <scope>NUCLEOTIDE SEQUENCE [LARGE SCALE GENOMIC DNA]</scope>
    <source>
        <strain evidence="8 9">KS4</strain>
    </source>
</reference>
<dbReference type="NCBIfam" id="TIGR00255">
    <property type="entry name" value="YicC/YloC family endoribonuclease"/>
    <property type="match status" value="1"/>
</dbReference>
<gene>
    <name evidence="8" type="ORF">KS4_32600</name>
</gene>
<feature type="domain" description="Endoribonuclease YicC-like C-terminal" evidence="7">
    <location>
        <begin position="175"/>
        <end position="298"/>
    </location>
</feature>
<dbReference type="AlphaFoldDB" id="A0A517YY74"/>
<comment type="cofactor">
    <cofactor evidence="1">
        <name>a divalent metal cation</name>
        <dbReference type="ChEBI" id="CHEBI:60240"/>
    </cofactor>
</comment>
<dbReference type="GO" id="GO:0016787">
    <property type="term" value="F:hydrolase activity"/>
    <property type="evidence" value="ECO:0007669"/>
    <property type="project" value="UniProtKB-KW"/>
</dbReference>
<dbReference type="InterPro" id="IPR013551">
    <property type="entry name" value="YicC-like_C"/>
</dbReference>
<organism evidence="8 9">
    <name type="scientific">Poriferisphaera corsica</name>
    <dbReference type="NCBI Taxonomy" id="2528020"/>
    <lineage>
        <taxon>Bacteria</taxon>
        <taxon>Pseudomonadati</taxon>
        <taxon>Planctomycetota</taxon>
        <taxon>Phycisphaerae</taxon>
        <taxon>Phycisphaerales</taxon>
        <taxon>Phycisphaeraceae</taxon>
        <taxon>Poriferisphaera</taxon>
    </lineage>
</organism>
<sequence length="298" mass="33364">MIRSMTGFGDAAGEIDGVHYALELRSLNNKYFKATIRMPEQIAGLEAELESALRKSVHRGSFTMTIKMRLSDAKAASRVNDEAILAYVDHLETIKTKIDDSNSVHIDLTQLLALPGVLQPAEDDETIMNKAREILKGLLKEAIVKMNQMRVIEGESLAADLMKHRGAILERTQQVKARASVVIEEYHDKLKSRVNQLMARAELAVGEADLMKEVAVYADRSDISEEITRTIGHLEQLEQIIYRDDAEPVGRTLDFLAQELLREANTIASKSNDAEISRAIVEVKSLIDRIKEQVQNVE</sequence>
<dbReference type="Pfam" id="PF08340">
    <property type="entry name" value="YicC-like_C"/>
    <property type="match status" value="1"/>
</dbReference>
<evidence type="ECO:0000259" key="6">
    <source>
        <dbReference type="Pfam" id="PF03755"/>
    </source>
</evidence>
<evidence type="ECO:0000313" key="8">
    <source>
        <dbReference type="EMBL" id="QDU35180.1"/>
    </source>
</evidence>
<keyword evidence="2" id="KW-0540">Nuclease</keyword>
<feature type="domain" description="Endoribonuclease YicC-like N-terminal" evidence="6">
    <location>
        <begin position="2"/>
        <end position="158"/>
    </location>
</feature>
<evidence type="ECO:0000256" key="5">
    <source>
        <dbReference type="ARBA" id="ARBA00035648"/>
    </source>
</evidence>
<comment type="similarity">
    <text evidence="5">Belongs to the YicC/YloC family.</text>
</comment>
<dbReference type="GO" id="GO:0004521">
    <property type="term" value="F:RNA endonuclease activity"/>
    <property type="evidence" value="ECO:0007669"/>
    <property type="project" value="InterPro"/>
</dbReference>
<accession>A0A517YY74</accession>
<dbReference type="PANTHER" id="PTHR30636">
    <property type="entry name" value="UPF0701 PROTEIN YICC"/>
    <property type="match status" value="1"/>
</dbReference>
<keyword evidence="3" id="KW-0255">Endonuclease</keyword>
<proteinExistence type="inferred from homology"/>
<protein>
    <recommendedName>
        <fullName evidence="10">YicC family protein</fullName>
    </recommendedName>
</protein>
<dbReference type="Proteomes" id="UP000317369">
    <property type="component" value="Chromosome"/>
</dbReference>
<evidence type="ECO:0000256" key="1">
    <source>
        <dbReference type="ARBA" id="ARBA00001968"/>
    </source>
</evidence>
<dbReference type="EMBL" id="CP036425">
    <property type="protein sequence ID" value="QDU35180.1"/>
    <property type="molecule type" value="Genomic_DNA"/>
</dbReference>
<keyword evidence="4" id="KW-0378">Hydrolase</keyword>
<dbReference type="Pfam" id="PF03755">
    <property type="entry name" value="YicC-like_N"/>
    <property type="match status" value="1"/>
</dbReference>
<evidence type="ECO:0000259" key="7">
    <source>
        <dbReference type="Pfam" id="PF08340"/>
    </source>
</evidence>